<name>A0A6J0B4H3_NEOLC</name>
<proteinExistence type="predicted"/>
<dbReference type="Proteomes" id="UP000829291">
    <property type="component" value="Chromosome 1"/>
</dbReference>
<dbReference type="RefSeq" id="XP_015509960.2">
    <property type="nucleotide sequence ID" value="XM_015654474.2"/>
</dbReference>
<protein>
    <submittedName>
        <fullName evidence="3">Uncharacterized protein LOC107217100</fullName>
    </submittedName>
</protein>
<dbReference type="AlphaFoldDB" id="A0A6J0B4H3"/>
<dbReference type="OrthoDB" id="7700070at2759"/>
<accession>A0A6J0B4H3</accession>
<dbReference type="InParanoid" id="A0A6J0B4H3"/>
<keyword evidence="2" id="KW-1185">Reference proteome</keyword>
<feature type="chain" id="PRO_5046529515" evidence="1">
    <location>
        <begin position="30"/>
        <end position="154"/>
    </location>
</feature>
<reference evidence="3" key="1">
    <citation type="submission" date="2025-08" db="UniProtKB">
        <authorList>
            <consortium name="RefSeq"/>
        </authorList>
    </citation>
    <scope>IDENTIFICATION</scope>
    <source>
        <tissue evidence="3">Thorax and Abdomen</tissue>
    </source>
</reference>
<evidence type="ECO:0000313" key="3">
    <source>
        <dbReference type="RefSeq" id="XP_015509960.2"/>
    </source>
</evidence>
<gene>
    <name evidence="3" type="primary">LOC107217100</name>
</gene>
<feature type="signal peptide" evidence="1">
    <location>
        <begin position="1"/>
        <end position="29"/>
    </location>
</feature>
<dbReference type="KEGG" id="nlo:107217100"/>
<dbReference type="GeneID" id="107217100"/>
<evidence type="ECO:0000313" key="2">
    <source>
        <dbReference type="Proteomes" id="UP000829291"/>
    </source>
</evidence>
<sequence>MQTPRGLRCNLGILALLTAVLILRTDAQARGVLRDAAIRAALAAISGGKLPLSDDRLVELIQEYVRRVVAAQADGHPSDGIEAAASIAQEAVSQVTAAYAAAIFQSTTAPEAQRLFARFQDTVDRIVQFAKSGDFGIGGIDRPADRGNERRFDY</sequence>
<keyword evidence="1" id="KW-0732">Signal</keyword>
<organism evidence="3">
    <name type="scientific">Neodiprion lecontei</name>
    <name type="common">Redheaded pine sawfly</name>
    <dbReference type="NCBI Taxonomy" id="441921"/>
    <lineage>
        <taxon>Eukaryota</taxon>
        <taxon>Metazoa</taxon>
        <taxon>Ecdysozoa</taxon>
        <taxon>Arthropoda</taxon>
        <taxon>Hexapoda</taxon>
        <taxon>Insecta</taxon>
        <taxon>Pterygota</taxon>
        <taxon>Neoptera</taxon>
        <taxon>Endopterygota</taxon>
        <taxon>Hymenoptera</taxon>
        <taxon>Tenthredinoidea</taxon>
        <taxon>Diprionidae</taxon>
        <taxon>Diprioninae</taxon>
        <taxon>Neodiprion</taxon>
    </lineage>
</organism>
<evidence type="ECO:0000256" key="1">
    <source>
        <dbReference type="SAM" id="SignalP"/>
    </source>
</evidence>